<dbReference type="EMBL" id="CM023481">
    <property type="protein sequence ID" value="KAH6945869.1"/>
    <property type="molecule type" value="Genomic_DNA"/>
</dbReference>
<comment type="caution">
    <text evidence="1">The sequence shown here is derived from an EMBL/GenBank/DDBJ whole genome shotgun (WGS) entry which is preliminary data.</text>
</comment>
<sequence>MVAVDRLTLELVDVSREISRYKSASPARPLADEVLQPMEMVTPEEAHECPAPKKRSLNHSNQWQFKAKSEIEEALSVISDSIRQIDDRLTRIECSKGEMGIRLQKIETYLIETVVSVIDKMCPKTLATLDRSPSNSKLNQVSPGSRDGAGK</sequence>
<accession>A0ACB7TIA9</accession>
<evidence type="ECO:0000313" key="2">
    <source>
        <dbReference type="Proteomes" id="UP000821845"/>
    </source>
</evidence>
<evidence type="ECO:0000313" key="1">
    <source>
        <dbReference type="EMBL" id="KAH6945869.1"/>
    </source>
</evidence>
<organism evidence="1 2">
    <name type="scientific">Hyalomma asiaticum</name>
    <name type="common">Tick</name>
    <dbReference type="NCBI Taxonomy" id="266040"/>
    <lineage>
        <taxon>Eukaryota</taxon>
        <taxon>Metazoa</taxon>
        <taxon>Ecdysozoa</taxon>
        <taxon>Arthropoda</taxon>
        <taxon>Chelicerata</taxon>
        <taxon>Arachnida</taxon>
        <taxon>Acari</taxon>
        <taxon>Parasitiformes</taxon>
        <taxon>Ixodida</taxon>
        <taxon>Ixodoidea</taxon>
        <taxon>Ixodidae</taxon>
        <taxon>Hyalomminae</taxon>
        <taxon>Hyalomma</taxon>
    </lineage>
</organism>
<gene>
    <name evidence="1" type="ORF">HPB50_010378</name>
</gene>
<dbReference type="Proteomes" id="UP000821845">
    <property type="component" value="Chromosome 1"/>
</dbReference>
<protein>
    <submittedName>
        <fullName evidence="1">Uncharacterized protein</fullName>
    </submittedName>
</protein>
<reference evidence="1" key="1">
    <citation type="submission" date="2020-05" db="EMBL/GenBank/DDBJ databases">
        <title>Large-scale comparative analyses of tick genomes elucidate their genetic diversity and vector capacities.</title>
        <authorList>
            <person name="Jia N."/>
            <person name="Wang J."/>
            <person name="Shi W."/>
            <person name="Du L."/>
            <person name="Sun Y."/>
            <person name="Zhan W."/>
            <person name="Jiang J."/>
            <person name="Wang Q."/>
            <person name="Zhang B."/>
            <person name="Ji P."/>
            <person name="Sakyi L.B."/>
            <person name="Cui X."/>
            <person name="Yuan T."/>
            <person name="Jiang B."/>
            <person name="Yang W."/>
            <person name="Lam T.T.-Y."/>
            <person name="Chang Q."/>
            <person name="Ding S."/>
            <person name="Wang X."/>
            <person name="Zhu J."/>
            <person name="Ruan X."/>
            <person name="Zhao L."/>
            <person name="Wei J."/>
            <person name="Que T."/>
            <person name="Du C."/>
            <person name="Cheng J."/>
            <person name="Dai P."/>
            <person name="Han X."/>
            <person name="Huang E."/>
            <person name="Gao Y."/>
            <person name="Liu J."/>
            <person name="Shao H."/>
            <person name="Ye R."/>
            <person name="Li L."/>
            <person name="Wei W."/>
            <person name="Wang X."/>
            <person name="Wang C."/>
            <person name="Yang T."/>
            <person name="Huo Q."/>
            <person name="Li W."/>
            <person name="Guo W."/>
            <person name="Chen H."/>
            <person name="Zhou L."/>
            <person name="Ni X."/>
            <person name="Tian J."/>
            <person name="Zhou Y."/>
            <person name="Sheng Y."/>
            <person name="Liu T."/>
            <person name="Pan Y."/>
            <person name="Xia L."/>
            <person name="Li J."/>
            <person name="Zhao F."/>
            <person name="Cao W."/>
        </authorList>
    </citation>
    <scope>NUCLEOTIDE SEQUENCE</scope>
    <source>
        <strain evidence="1">Hyas-2018</strain>
    </source>
</reference>
<proteinExistence type="predicted"/>
<name>A0ACB7TIA9_HYAAI</name>
<keyword evidence="2" id="KW-1185">Reference proteome</keyword>